<keyword evidence="5" id="KW-0560">Oxidoreductase</keyword>
<dbReference type="InterPro" id="IPR011032">
    <property type="entry name" value="GroES-like_sf"/>
</dbReference>
<dbReference type="SUPFAM" id="SSF51735">
    <property type="entry name" value="NAD(P)-binding Rossmann-fold domains"/>
    <property type="match status" value="1"/>
</dbReference>
<evidence type="ECO:0000313" key="10">
    <source>
        <dbReference type="EMBL" id="MDS0898303.1"/>
    </source>
</evidence>
<dbReference type="Gene3D" id="3.90.180.10">
    <property type="entry name" value="Medium-chain alcohol dehydrogenases, catalytic domain"/>
    <property type="match status" value="1"/>
</dbReference>
<evidence type="ECO:0000256" key="2">
    <source>
        <dbReference type="ARBA" id="ARBA00008072"/>
    </source>
</evidence>
<accession>A0A0A5UJP5</accession>
<dbReference type="InterPro" id="IPR045306">
    <property type="entry name" value="SDH-like"/>
</dbReference>
<dbReference type="PANTHER" id="PTHR43161:SF9">
    <property type="entry name" value="SORBITOL DEHYDROGENASE"/>
    <property type="match status" value="1"/>
</dbReference>
<dbReference type="GeneID" id="93359559"/>
<dbReference type="SMART" id="SM00829">
    <property type="entry name" value="PKS_ER"/>
    <property type="match status" value="1"/>
</dbReference>
<evidence type="ECO:0000256" key="3">
    <source>
        <dbReference type="ARBA" id="ARBA00022723"/>
    </source>
</evidence>
<comment type="cofactor">
    <cofactor evidence="1 6">
        <name>Zn(2+)</name>
        <dbReference type="ChEBI" id="CHEBI:29105"/>
    </cofactor>
</comment>
<dbReference type="GO" id="GO:0016616">
    <property type="term" value="F:oxidoreductase activity, acting on the CH-OH group of donors, NAD or NADP as acceptor"/>
    <property type="evidence" value="ECO:0007669"/>
    <property type="project" value="InterPro"/>
</dbReference>
<dbReference type="InterPro" id="IPR002328">
    <property type="entry name" value="ADH_Zn_CS"/>
</dbReference>
<dbReference type="Proteomes" id="UP000244682">
    <property type="component" value="Chromosome"/>
</dbReference>
<dbReference type="Pfam" id="PF00107">
    <property type="entry name" value="ADH_zinc_N"/>
    <property type="match status" value="1"/>
</dbReference>
<evidence type="ECO:0000313" key="9">
    <source>
        <dbReference type="EMBL" id="MBE8612573.1"/>
    </source>
</evidence>
<dbReference type="EMBL" id="CP028956">
    <property type="protein sequence ID" value="AWC94231.1"/>
    <property type="molecule type" value="Genomic_DNA"/>
</dbReference>
<evidence type="ECO:0000256" key="6">
    <source>
        <dbReference type="RuleBase" id="RU361277"/>
    </source>
</evidence>
<evidence type="ECO:0000256" key="5">
    <source>
        <dbReference type="ARBA" id="ARBA00023002"/>
    </source>
</evidence>
<sequence>MKALVLEKAGKIAIQDWQSNEVLGDDDVEIKIHTVGICGSDVHYYQHGRIGPFVVEAPMVLGHEASGVITAAGKNVKHLKVGDRVCMEPGIPDLQSPQSRAGIYNLDPAVRFWATPPIDGCLRESVIHPAAFTFKLPDNVSFAQGAMVEPLAIGMQSATKAGIKPGDIGLVIGAGTIGIITALCALAGGCSDVIICDVFDEKLKVAEKYQGLHAVNSKDQQALADKVRELTGGEGVNVLFECSGAKPVIASISDHIAPGGTAVLVGMPIDPAPLDIVAAQAKEVTFKTIFRYANMYPRTIRLLSSGKLNVAPLLSATYKFKDSVEAYERAAEGRATDVKIVLEME</sequence>
<dbReference type="CDD" id="cd05285">
    <property type="entry name" value="sorbitol_DH"/>
    <property type="match status" value="1"/>
</dbReference>
<evidence type="ECO:0000259" key="7">
    <source>
        <dbReference type="SMART" id="SM00829"/>
    </source>
</evidence>
<dbReference type="Proteomes" id="UP000650477">
    <property type="component" value="Unassembled WGS sequence"/>
</dbReference>
<dbReference type="PANTHER" id="PTHR43161">
    <property type="entry name" value="SORBITOL DEHYDROGENASE"/>
    <property type="match status" value="1"/>
</dbReference>
<evidence type="ECO:0000256" key="4">
    <source>
        <dbReference type="ARBA" id="ARBA00022833"/>
    </source>
</evidence>
<dbReference type="EMBL" id="PKLF01000007">
    <property type="protein sequence ID" value="MBE8612573.1"/>
    <property type="molecule type" value="Genomic_DNA"/>
</dbReference>
<feature type="domain" description="Enoyl reductase (ER)" evidence="7">
    <location>
        <begin position="10"/>
        <end position="342"/>
    </location>
</feature>
<proteinExistence type="inferred from homology"/>
<evidence type="ECO:0000313" key="12">
    <source>
        <dbReference type="Proteomes" id="UP000650477"/>
    </source>
</evidence>
<protein>
    <submittedName>
        <fullName evidence="9">L-threonine 3-dehydrogenase</fullName>
    </submittedName>
    <submittedName>
        <fullName evidence="8">NAD(P)-dependent alcohol dehydrogenase</fullName>
    </submittedName>
</protein>
<reference evidence="8 11" key="2">
    <citation type="submission" date="2018-04" db="EMBL/GenBank/DDBJ databases">
        <title>Whole genome sequencing of Morganella morganii AR_0133.</title>
        <authorList>
            <person name="Conlan S."/>
            <person name="Thomas P.J."/>
            <person name="Mullikin J."/>
            <person name="Frank K.M."/>
            <person name="Segre J.A."/>
        </authorList>
    </citation>
    <scope>NUCLEOTIDE SEQUENCE [LARGE SCALE GENOMIC DNA]</scope>
    <source>
        <strain evidence="8 11">AR_0133</strain>
    </source>
</reference>
<name>A0A0A5UJP5_MORMO</name>
<dbReference type="InterPro" id="IPR013154">
    <property type="entry name" value="ADH-like_N"/>
</dbReference>
<keyword evidence="3 6" id="KW-0479">Metal-binding</keyword>
<reference evidence="9" key="1">
    <citation type="submission" date="2017-12" db="EMBL/GenBank/DDBJ databases">
        <title>Genome sequencing and analysis.</title>
        <authorList>
            <person name="Huang Y.-T."/>
        </authorList>
    </citation>
    <scope>NUCLEOTIDE SEQUENCE</scope>
    <source>
        <strain evidence="9">VGH116</strain>
    </source>
</reference>
<dbReference type="Gene3D" id="3.40.50.720">
    <property type="entry name" value="NAD(P)-binding Rossmann-like Domain"/>
    <property type="match status" value="1"/>
</dbReference>
<dbReference type="GO" id="GO:0008270">
    <property type="term" value="F:zinc ion binding"/>
    <property type="evidence" value="ECO:0007669"/>
    <property type="project" value="InterPro"/>
</dbReference>
<organism evidence="9 12">
    <name type="scientific">Morganella morganii</name>
    <name type="common">Proteus morganii</name>
    <dbReference type="NCBI Taxonomy" id="582"/>
    <lineage>
        <taxon>Bacteria</taxon>
        <taxon>Pseudomonadati</taxon>
        <taxon>Pseudomonadota</taxon>
        <taxon>Gammaproteobacteria</taxon>
        <taxon>Enterobacterales</taxon>
        <taxon>Morganellaceae</taxon>
        <taxon>Morganella</taxon>
    </lineage>
</organism>
<evidence type="ECO:0000313" key="8">
    <source>
        <dbReference type="EMBL" id="AWC94231.1"/>
    </source>
</evidence>
<evidence type="ECO:0000256" key="1">
    <source>
        <dbReference type="ARBA" id="ARBA00001947"/>
    </source>
</evidence>
<reference evidence="10" key="3">
    <citation type="submission" date="2023-02" db="EMBL/GenBank/DDBJ databases">
        <title>Detection, antimicrobial susceptibility and genomic characterization of NDM-producing species of Morganellaceae, Yersiniaceae, and Enterobacteriaceae other than Klebsiella.</title>
        <authorList>
            <person name="Camargo C.H."/>
            <person name="Sacchi C.T."/>
            <person name="Campos K.R."/>
        </authorList>
    </citation>
    <scope>NUCLEOTIDE SEQUENCE</scope>
    <source>
        <strain evidence="10">1189_21</strain>
    </source>
</reference>
<dbReference type="OrthoDB" id="9773078at2"/>
<dbReference type="Pfam" id="PF08240">
    <property type="entry name" value="ADH_N"/>
    <property type="match status" value="1"/>
</dbReference>
<comment type="similarity">
    <text evidence="2 6">Belongs to the zinc-containing alcohol dehydrogenase family.</text>
</comment>
<dbReference type="Proteomes" id="UP001182247">
    <property type="component" value="Unassembled WGS sequence"/>
</dbReference>
<dbReference type="InterPro" id="IPR036291">
    <property type="entry name" value="NAD(P)-bd_dom_sf"/>
</dbReference>
<dbReference type="InterPro" id="IPR013149">
    <property type="entry name" value="ADH-like_C"/>
</dbReference>
<dbReference type="PROSITE" id="PS00059">
    <property type="entry name" value="ADH_ZINC"/>
    <property type="match status" value="1"/>
</dbReference>
<dbReference type="RefSeq" id="WP_015422928.1">
    <property type="nucleotide sequence ID" value="NZ_ABGYJJ040000001.1"/>
</dbReference>
<gene>
    <name evidence="8" type="ORF">AM380_11550</name>
    <name evidence="9" type="ORF">CYG68_09085</name>
    <name evidence="10" type="ORF">OSC06_10005</name>
</gene>
<dbReference type="InterPro" id="IPR020843">
    <property type="entry name" value="ER"/>
</dbReference>
<dbReference type="AlphaFoldDB" id="A0A0A5UJP5"/>
<keyword evidence="4 6" id="KW-0862">Zinc</keyword>
<dbReference type="EMBL" id="JAPKIY010000015">
    <property type="protein sequence ID" value="MDS0898303.1"/>
    <property type="molecule type" value="Genomic_DNA"/>
</dbReference>
<dbReference type="SUPFAM" id="SSF50129">
    <property type="entry name" value="GroES-like"/>
    <property type="match status" value="1"/>
</dbReference>
<evidence type="ECO:0000313" key="11">
    <source>
        <dbReference type="Proteomes" id="UP000244682"/>
    </source>
</evidence>